<keyword evidence="1" id="KW-1133">Transmembrane helix</keyword>
<evidence type="ECO:0000313" key="2">
    <source>
        <dbReference type="EMBL" id="GMN55469.1"/>
    </source>
</evidence>
<dbReference type="Pfam" id="PF05024">
    <property type="entry name" value="Gpi1"/>
    <property type="match status" value="1"/>
</dbReference>
<reference evidence="2" key="1">
    <citation type="submission" date="2023-07" db="EMBL/GenBank/DDBJ databases">
        <title>draft genome sequence of fig (Ficus carica).</title>
        <authorList>
            <person name="Takahashi T."/>
            <person name="Nishimura K."/>
        </authorList>
    </citation>
    <scope>NUCLEOTIDE SEQUENCE</scope>
</reference>
<gene>
    <name evidence="2" type="ORF">TIFTF001_024582</name>
</gene>
<dbReference type="EMBL" id="BTGU01000057">
    <property type="protein sequence ID" value="GMN55469.1"/>
    <property type="molecule type" value="Genomic_DNA"/>
</dbReference>
<protein>
    <recommendedName>
        <fullName evidence="4">N-acetylglucosaminyl transferase component</fullName>
    </recommendedName>
</protein>
<feature type="transmembrane region" description="Helical" evidence="1">
    <location>
        <begin position="180"/>
        <end position="204"/>
    </location>
</feature>
<evidence type="ECO:0000313" key="3">
    <source>
        <dbReference type="Proteomes" id="UP001187192"/>
    </source>
</evidence>
<feature type="transmembrane region" description="Helical" evidence="1">
    <location>
        <begin position="361"/>
        <end position="382"/>
    </location>
</feature>
<dbReference type="AlphaFoldDB" id="A0AA88AH22"/>
<dbReference type="InterPro" id="IPR007720">
    <property type="entry name" value="PigQ/GPI1"/>
</dbReference>
<feature type="transmembrane region" description="Helical" evidence="1">
    <location>
        <begin position="394"/>
        <end position="415"/>
    </location>
</feature>
<dbReference type="PANTHER" id="PTHR47555">
    <property type="entry name" value="N-ACETYLGLUCOSAMINYL TRANSFERASE COMPONENT FAMILY PROTEIN / GPI1 FAMILY PROTEIN"/>
    <property type="match status" value="1"/>
</dbReference>
<dbReference type="Proteomes" id="UP001187192">
    <property type="component" value="Unassembled WGS sequence"/>
</dbReference>
<name>A0AA88AH22_FICCA</name>
<organism evidence="2 3">
    <name type="scientific">Ficus carica</name>
    <name type="common">Common fig</name>
    <dbReference type="NCBI Taxonomy" id="3494"/>
    <lineage>
        <taxon>Eukaryota</taxon>
        <taxon>Viridiplantae</taxon>
        <taxon>Streptophyta</taxon>
        <taxon>Embryophyta</taxon>
        <taxon>Tracheophyta</taxon>
        <taxon>Spermatophyta</taxon>
        <taxon>Magnoliopsida</taxon>
        <taxon>eudicotyledons</taxon>
        <taxon>Gunneridae</taxon>
        <taxon>Pentapetalae</taxon>
        <taxon>rosids</taxon>
        <taxon>fabids</taxon>
        <taxon>Rosales</taxon>
        <taxon>Moraceae</taxon>
        <taxon>Ficeae</taxon>
        <taxon>Ficus</taxon>
    </lineage>
</organism>
<sequence>MPVSLRDKSVLSLLGYCSADISCNGELSRIRMEEGDESVSSSCQIANLRSTCECHKVDRRISIGNSWIRLVCQSWEMFGRDTICSPRLHHIHWNDQIVWQCDVHFVLYETPTYGAHHFSTRFQYSFEQVKAPLRKPKWVETLKQKQPLCDMDTIILAINSAAAASMLFRRHLDPRRSFSWFFTFMWHLLAVSVASLSTVVYIILQSVFKVLSFASSSWLCISSMSVFNTARLNIQIRCSQILYWPIFLQDRGIRSLSCVEYAEKAALQRHFMWSSLATDVLLGNLFGFALLSHAESASSWVLNFADDFTNELLRSGCVWLMGVPAGFKLNTELAGVLGMISLNAIQIWSTLWIFISFYLTYLIKALALLGIIFGVTLPAALIKDLIALATLHVSTIHCLISLIYSTQIQAIASLWRLFRGLKWNPLRQRLDSYEYTVKQHIVGSLLFTPLLLLLPTTSVFYIFFSILDTTINLICILIGVTVSGDSNDSSNDFSSPLENLHKEDISGEKASYMVSFLHSNFMTLGETSFSPFSFALERTWGQVVLPHYKNVLSGISRSSAAASAYGVLTGKRIGSTLVPKFPTPLPWMFIPWKEYWLLCRNSILACRQT</sequence>
<dbReference type="GO" id="GO:0016020">
    <property type="term" value="C:membrane"/>
    <property type="evidence" value="ECO:0007669"/>
    <property type="project" value="InterPro"/>
</dbReference>
<dbReference type="GO" id="GO:0006506">
    <property type="term" value="P:GPI anchor biosynthetic process"/>
    <property type="evidence" value="ECO:0007669"/>
    <property type="project" value="InterPro"/>
</dbReference>
<evidence type="ECO:0000256" key="1">
    <source>
        <dbReference type="SAM" id="Phobius"/>
    </source>
</evidence>
<proteinExistence type="predicted"/>
<keyword evidence="1" id="KW-0472">Membrane</keyword>
<keyword evidence="3" id="KW-1185">Reference proteome</keyword>
<accession>A0AA88AH22</accession>
<feature type="transmembrane region" description="Helical" evidence="1">
    <location>
        <begin position="333"/>
        <end position="354"/>
    </location>
</feature>
<keyword evidence="1" id="KW-0812">Transmembrane</keyword>
<comment type="caution">
    <text evidence="2">The sequence shown here is derived from an EMBL/GenBank/DDBJ whole genome shotgun (WGS) entry which is preliminary data.</text>
</comment>
<dbReference type="PANTHER" id="PTHR47555:SF2">
    <property type="entry name" value="N-ACETYLGLUCOSAMINYL TRANSFERASE COMPONENT FAMILY PROTEIN _ GPI1 FAMILY PROTEIN"/>
    <property type="match status" value="1"/>
</dbReference>
<evidence type="ECO:0008006" key="4">
    <source>
        <dbReference type="Google" id="ProtNLM"/>
    </source>
</evidence>